<dbReference type="Proteomes" id="UP000314294">
    <property type="component" value="Unassembled WGS sequence"/>
</dbReference>
<name>A0A4Z2GLM4_9TELE</name>
<keyword evidence="2" id="KW-1185">Reference proteome</keyword>
<accession>A0A4Z2GLM4</accession>
<sequence length="60" mass="6934">MLMPSCCIGTFFFFCGYTRNLYDKHEPNGTTPHWGMRQAGFKYTAKVIGHRVVVVIQLKH</sequence>
<protein>
    <submittedName>
        <fullName evidence="1">Uncharacterized protein</fullName>
    </submittedName>
</protein>
<proteinExistence type="predicted"/>
<reference evidence="1 2" key="1">
    <citation type="submission" date="2019-03" db="EMBL/GenBank/DDBJ databases">
        <title>First draft genome of Liparis tanakae, snailfish: a comprehensive survey of snailfish specific genes.</title>
        <authorList>
            <person name="Kim W."/>
            <person name="Song I."/>
            <person name="Jeong J.-H."/>
            <person name="Kim D."/>
            <person name="Kim S."/>
            <person name="Ryu S."/>
            <person name="Song J.Y."/>
            <person name="Lee S.K."/>
        </authorList>
    </citation>
    <scope>NUCLEOTIDE SEQUENCE [LARGE SCALE GENOMIC DNA]</scope>
    <source>
        <tissue evidence="1">Muscle</tissue>
    </source>
</reference>
<comment type="caution">
    <text evidence="1">The sequence shown here is derived from an EMBL/GenBank/DDBJ whole genome shotgun (WGS) entry which is preliminary data.</text>
</comment>
<evidence type="ECO:0000313" key="1">
    <source>
        <dbReference type="EMBL" id="TNN53542.1"/>
    </source>
</evidence>
<dbReference type="AlphaFoldDB" id="A0A4Z2GLM4"/>
<organism evidence="1 2">
    <name type="scientific">Liparis tanakae</name>
    <name type="common">Tanaka's snailfish</name>
    <dbReference type="NCBI Taxonomy" id="230148"/>
    <lineage>
        <taxon>Eukaryota</taxon>
        <taxon>Metazoa</taxon>
        <taxon>Chordata</taxon>
        <taxon>Craniata</taxon>
        <taxon>Vertebrata</taxon>
        <taxon>Euteleostomi</taxon>
        <taxon>Actinopterygii</taxon>
        <taxon>Neopterygii</taxon>
        <taxon>Teleostei</taxon>
        <taxon>Neoteleostei</taxon>
        <taxon>Acanthomorphata</taxon>
        <taxon>Eupercaria</taxon>
        <taxon>Perciformes</taxon>
        <taxon>Cottioidei</taxon>
        <taxon>Cottales</taxon>
        <taxon>Liparidae</taxon>
        <taxon>Liparis</taxon>
    </lineage>
</organism>
<evidence type="ECO:0000313" key="2">
    <source>
        <dbReference type="Proteomes" id="UP000314294"/>
    </source>
</evidence>
<gene>
    <name evidence="1" type="ORF">EYF80_036242</name>
</gene>
<dbReference type="EMBL" id="SRLO01000513">
    <property type="protein sequence ID" value="TNN53542.1"/>
    <property type="molecule type" value="Genomic_DNA"/>
</dbReference>